<feature type="transmembrane region" description="Helical" evidence="4">
    <location>
        <begin position="371"/>
        <end position="391"/>
    </location>
</feature>
<dbReference type="Proteomes" id="UP001224775">
    <property type="component" value="Unassembled WGS sequence"/>
</dbReference>
<keyword evidence="4" id="KW-0812">Transmembrane</keyword>
<dbReference type="InterPro" id="IPR002048">
    <property type="entry name" value="EF_hand_dom"/>
</dbReference>
<organism evidence="6 7">
    <name type="scientific">Skeletonema marinoi</name>
    <dbReference type="NCBI Taxonomy" id="267567"/>
    <lineage>
        <taxon>Eukaryota</taxon>
        <taxon>Sar</taxon>
        <taxon>Stramenopiles</taxon>
        <taxon>Ochrophyta</taxon>
        <taxon>Bacillariophyta</taxon>
        <taxon>Coscinodiscophyceae</taxon>
        <taxon>Thalassiosirophycidae</taxon>
        <taxon>Thalassiosirales</taxon>
        <taxon>Skeletonemataceae</taxon>
        <taxon>Skeletonema</taxon>
        <taxon>Skeletonema marinoi-dohrnii complex</taxon>
    </lineage>
</organism>
<evidence type="ECO:0000256" key="4">
    <source>
        <dbReference type="SAM" id="Phobius"/>
    </source>
</evidence>
<dbReference type="InterPro" id="IPR018247">
    <property type="entry name" value="EF_Hand_1_Ca_BS"/>
</dbReference>
<accession>A0AAD8YGA0</accession>
<dbReference type="InterPro" id="IPR011992">
    <property type="entry name" value="EF-hand-dom_pair"/>
</dbReference>
<dbReference type="CDD" id="cd00051">
    <property type="entry name" value="EFh"/>
    <property type="match status" value="2"/>
</dbReference>
<feature type="transmembrane region" description="Helical" evidence="4">
    <location>
        <begin position="1241"/>
        <end position="1260"/>
    </location>
</feature>
<evidence type="ECO:0000313" key="6">
    <source>
        <dbReference type="EMBL" id="KAK1744601.1"/>
    </source>
</evidence>
<feature type="compositionally biased region" description="Polar residues" evidence="3">
    <location>
        <begin position="605"/>
        <end position="623"/>
    </location>
</feature>
<dbReference type="SMART" id="SM00054">
    <property type="entry name" value="EFh"/>
    <property type="match status" value="4"/>
</dbReference>
<dbReference type="PANTHER" id="PTHR23050">
    <property type="entry name" value="CALCIUM BINDING PROTEIN"/>
    <property type="match status" value="1"/>
</dbReference>
<keyword evidence="1" id="KW-0677">Repeat</keyword>
<evidence type="ECO:0000256" key="1">
    <source>
        <dbReference type="ARBA" id="ARBA00022737"/>
    </source>
</evidence>
<keyword evidence="7" id="KW-1185">Reference proteome</keyword>
<keyword evidence="4" id="KW-1133">Transmembrane helix</keyword>
<evidence type="ECO:0000313" key="7">
    <source>
        <dbReference type="Proteomes" id="UP001224775"/>
    </source>
</evidence>
<feature type="transmembrane region" description="Helical" evidence="4">
    <location>
        <begin position="332"/>
        <end position="351"/>
    </location>
</feature>
<keyword evidence="2" id="KW-0106">Calcium</keyword>
<dbReference type="EMBL" id="JATAAI010000007">
    <property type="protein sequence ID" value="KAK1744601.1"/>
    <property type="molecule type" value="Genomic_DNA"/>
</dbReference>
<keyword evidence="4" id="KW-0472">Membrane</keyword>
<protein>
    <submittedName>
        <fullName evidence="6">EF-hand domain-containing protein</fullName>
    </submittedName>
</protein>
<feature type="region of interest" description="Disordered" evidence="3">
    <location>
        <begin position="1512"/>
        <end position="1532"/>
    </location>
</feature>
<feature type="domain" description="EF-hand" evidence="5">
    <location>
        <begin position="1577"/>
        <end position="1612"/>
    </location>
</feature>
<dbReference type="GO" id="GO:0005509">
    <property type="term" value="F:calcium ion binding"/>
    <property type="evidence" value="ECO:0007669"/>
    <property type="project" value="InterPro"/>
</dbReference>
<dbReference type="PROSITE" id="PS50222">
    <property type="entry name" value="EF_HAND_2"/>
    <property type="match status" value="4"/>
</dbReference>
<dbReference type="InterPro" id="IPR050145">
    <property type="entry name" value="Centrin_CML-like"/>
</dbReference>
<dbReference type="Pfam" id="PF13499">
    <property type="entry name" value="EF-hand_7"/>
    <property type="match status" value="2"/>
</dbReference>
<feature type="domain" description="EF-hand" evidence="5">
    <location>
        <begin position="1613"/>
        <end position="1648"/>
    </location>
</feature>
<name>A0AAD8YGA0_9STRA</name>
<sequence>MGGAVNVITLHQENAMNKSSSLIKRLVTLENNEFIKPLLDDCDDPVLGDIQDIPKICHNIQEDWKDVGLNRMSSWHLMQCIKRRLRGKVDGSIENHAGQIDILVTGCEVSLWLAEQFVSDLQKCFPKLYVKAVSSNKLLGLFGQELSMPTIGFPYSQKGMDLKDPIVLIISHSGGTFAPLACSNLLQSFSSSIFAVCSEWDTQVGKQLRSIYSGGLDLLTSRIFSTEVGVRPAEPCSISVVATHQLLTNIFEHICMTILSDPNFRYVTGSIINERDLQTLERLNVDNIKALERIVGVDRKGTVLHDKLLHKEVELRAAGDVWSEHILENAKAYIMTFIYIVVTVTIGYPLISGLADAAGLRDERYYYITRFFDSLIYFWLPQINVMILRIIQGRNKRHRMVGRTVVIGDPCPWVAQSAEAFLSKIFACSYSIAGLNVLSGNPADHLVHRHTHRVVRGSLLVCGRPDGRLTALTTLEASTCLAVNQASSIQSIGGTCESITIGHNKSKLPLSAKAIFLESFRPQFLCEKLLVESEVKSADMSLTATGNLKVTPSAFSEAPKDFREKFATSDKGDSLNASQRLRMLITSGDALNTSQRLKTLITRRGSAQAQATSGNDDGLDSTSHRSSAALIGAYANMEKEARSKASKVGDHNKFDIDAIIEEMIKERKGVDKYRKIFEEIDADGSGELDFDEFVEAYKRINPDVSLSQLEQMFKEADLDGGGTLDFDEFVELAKLPQVEVLGKLSVKNRDDRGLAQVMPSKERYFGEELLKTAPKGTGAFLMSQSQHLVMELYESRIASMQRFVAMTVMFHQMGSRVQNFFPNISFGYLGYRMDRTHSIMRIATTASPVSGADVRDRMVELLLRHKIQKAVTLFSRKYVEWRNVKYGVNRSHNEPAVSPPNRALPVYKLMGGAVNVITLHQENAMNKSSSLIKRLVTLENNEFIKPLLDDCDDPVLGDIQDIPKICHNIQEDWKDVGLNRMSSWHLMQCIKRRLRGKVDGSIENHAGQIDILVTGCEVSLWLAEQFVSDLQKCFPKLYVKAVSSNKLLGLFGQELSMPTIGFPYSQKGMDLKDPIVLIISHSGGTFAPLACSNLLQSFSSSIFAVCSEWDTQVGKQLRSIYSGGLDLLTSRIFSTEVGVRPAEPCSISVVATHQLLTNIFEHICMTILSDPNFRYVTGSIINERDLQTLERLNVDNIKALERIVGVDRKGTVLHDKLLHKEVELRAAGDVWSEHILENAKAYIMTFIYIVVTVTIGYPLISGLADAAGLRDERYYYITRFFDSLIYFWLPQINVMILRIIQGRNKRHRMVGRTVVIGDPCPWVAQSAEAFLSKIFACSYSIAGLNVLSGNPADHLVHRHTHRVVRGSLLVCGRPDGRLTALTTLEASTCLAVNQASSIQSIGGTCESITIGHNKSKLPLSAKAIFLESFRPQFLCEKLLVESEVKSADMSLTATGNLKVTPSAFSEAPKDFREKFATSDKGDSLNASQRLRMLITSGDALNTSQRLKTLITRRGSAQAQATSGNDDGLDSTSHRSSAALIGAYANMEKEARSKASKVGDHNKFDIDAIIEEMIKERKGVDKYRKIFEEIDADGSGELDFDEFVEAYKRINPDVSLSQLEQMFKEADLDGGGTLDFDEFVELAKLPQVEVLGKLSVKNRDDRGLAQVMPSKERYFGEELLKTAPKGTGAFLMSQSQHLVMELYESRIASMQRFVAMTVMFHQMGSRVQNFFPNISFGYLGYRMDRTHSIMRIATTASPVSGADVRDRMVELLLRHKIQKAVTLFSRKYVEWRNVKYGVNRSRGNTPLSEKSE</sequence>
<dbReference type="PROSITE" id="PS00018">
    <property type="entry name" value="EF_HAND_1"/>
    <property type="match status" value="4"/>
</dbReference>
<feature type="domain" description="EF-hand" evidence="5">
    <location>
        <begin position="668"/>
        <end position="703"/>
    </location>
</feature>
<feature type="compositionally biased region" description="Polar residues" evidence="3">
    <location>
        <begin position="1514"/>
        <end position="1532"/>
    </location>
</feature>
<feature type="transmembrane region" description="Helical" evidence="4">
    <location>
        <begin position="1280"/>
        <end position="1300"/>
    </location>
</feature>
<reference evidence="6" key="1">
    <citation type="submission" date="2023-06" db="EMBL/GenBank/DDBJ databases">
        <title>Survivors Of The Sea: Transcriptome response of Skeletonema marinoi to long-term dormancy.</title>
        <authorList>
            <person name="Pinder M.I.M."/>
            <person name="Kourtchenko O."/>
            <person name="Robertson E.K."/>
            <person name="Larsson T."/>
            <person name="Maumus F."/>
            <person name="Osuna-Cruz C.M."/>
            <person name="Vancaester E."/>
            <person name="Stenow R."/>
            <person name="Vandepoele K."/>
            <person name="Ploug H."/>
            <person name="Bruchert V."/>
            <person name="Godhe A."/>
            <person name="Topel M."/>
        </authorList>
    </citation>
    <scope>NUCLEOTIDE SEQUENCE</scope>
    <source>
        <strain evidence="6">R05AC</strain>
    </source>
</reference>
<comment type="caution">
    <text evidence="6">The sequence shown here is derived from an EMBL/GenBank/DDBJ whole genome shotgun (WGS) entry which is preliminary data.</text>
</comment>
<feature type="domain" description="EF-hand" evidence="5">
    <location>
        <begin position="704"/>
        <end position="739"/>
    </location>
</feature>
<evidence type="ECO:0000256" key="3">
    <source>
        <dbReference type="SAM" id="MobiDB-lite"/>
    </source>
</evidence>
<dbReference type="SUPFAM" id="SSF47473">
    <property type="entry name" value="EF-hand"/>
    <property type="match status" value="1"/>
</dbReference>
<proteinExistence type="predicted"/>
<dbReference type="Gene3D" id="1.10.238.10">
    <property type="entry name" value="EF-hand"/>
    <property type="match status" value="2"/>
</dbReference>
<evidence type="ECO:0000256" key="2">
    <source>
        <dbReference type="ARBA" id="ARBA00022837"/>
    </source>
</evidence>
<gene>
    <name evidence="6" type="ORF">QTG54_005134</name>
</gene>
<feature type="region of interest" description="Disordered" evidence="3">
    <location>
        <begin position="603"/>
        <end position="623"/>
    </location>
</feature>
<evidence type="ECO:0000259" key="5">
    <source>
        <dbReference type="PROSITE" id="PS50222"/>
    </source>
</evidence>